<dbReference type="Gene3D" id="3.30.70.270">
    <property type="match status" value="1"/>
</dbReference>
<dbReference type="GO" id="GO:1902201">
    <property type="term" value="P:negative regulation of bacterial-type flagellum-dependent cell motility"/>
    <property type="evidence" value="ECO:0007669"/>
    <property type="project" value="TreeGrafter"/>
</dbReference>
<evidence type="ECO:0000259" key="5">
    <source>
        <dbReference type="PROSITE" id="PS50887"/>
    </source>
</evidence>
<feature type="compositionally biased region" description="Polar residues" evidence="3">
    <location>
        <begin position="13"/>
        <end position="25"/>
    </location>
</feature>
<keyword evidence="4" id="KW-0472">Membrane</keyword>
<keyword evidence="7" id="KW-1185">Reference proteome</keyword>
<sequence length="441" mass="48398">MWRFVDAQIGRKPQSSPSHDGQKTSVTSSSQQLLERFLSNPVVMAQVEQLLSGRTRDIHLKGEIRRAFEQRSWRSAASIIRSWMVFVILLDLLLLALSFFLLSRDTALAITAPSLVIIPAALGVRQIWKKRRPDRALGSALLGGMAVILLCVCWMGVAAGGPLLNRYLHVMLSVAITGVVIFSIPFRQTVAIAAFAVSLFFATQIAFSTESVGMILFGVLFFGSGMAATVLGRRTMNKLAYKAFLLELRDRQRLSDLARSNRRLEQLSKIDGLTGVANRHLLRERLEDLRQAGGTVAILMCDIDDFKALNDHLGHLDGDRCLVDVARILTNFTRSELDCVARFGGEEFLVLLPGVTEADAMAVAERIRAAVAAAAHPNPLSRVTPVVTISIGVAVGSTTLPDNVLQKRADVALYDAKRTGRNQVRLWIPALDSRNALYNVA</sequence>
<feature type="transmembrane region" description="Helical" evidence="4">
    <location>
        <begin position="213"/>
        <end position="232"/>
    </location>
</feature>
<protein>
    <recommendedName>
        <fullName evidence="1">diguanylate cyclase</fullName>
        <ecNumber evidence="1">2.7.7.65</ecNumber>
    </recommendedName>
</protein>
<feature type="transmembrane region" description="Helical" evidence="4">
    <location>
        <begin position="80"/>
        <end position="101"/>
    </location>
</feature>
<dbReference type="NCBIfam" id="TIGR00254">
    <property type="entry name" value="GGDEF"/>
    <property type="match status" value="1"/>
</dbReference>
<dbReference type="Pfam" id="PF00990">
    <property type="entry name" value="GGDEF"/>
    <property type="match status" value="1"/>
</dbReference>
<evidence type="ECO:0000256" key="1">
    <source>
        <dbReference type="ARBA" id="ARBA00012528"/>
    </source>
</evidence>
<evidence type="ECO:0000256" key="4">
    <source>
        <dbReference type="SAM" id="Phobius"/>
    </source>
</evidence>
<accession>A0A8J7R108</accession>
<dbReference type="CDD" id="cd01949">
    <property type="entry name" value="GGDEF"/>
    <property type="match status" value="1"/>
</dbReference>
<dbReference type="GO" id="GO:0005886">
    <property type="term" value="C:plasma membrane"/>
    <property type="evidence" value="ECO:0007669"/>
    <property type="project" value="TreeGrafter"/>
</dbReference>
<feature type="transmembrane region" description="Helical" evidence="4">
    <location>
        <begin position="189"/>
        <end position="207"/>
    </location>
</feature>
<keyword evidence="4" id="KW-1133">Transmembrane helix</keyword>
<feature type="transmembrane region" description="Helical" evidence="4">
    <location>
        <begin position="163"/>
        <end position="182"/>
    </location>
</feature>
<dbReference type="GO" id="GO:0043709">
    <property type="term" value="P:cell adhesion involved in single-species biofilm formation"/>
    <property type="evidence" value="ECO:0007669"/>
    <property type="project" value="TreeGrafter"/>
</dbReference>
<dbReference type="EC" id="2.7.7.65" evidence="1"/>
<dbReference type="EMBL" id="JAGIYY010000005">
    <property type="protein sequence ID" value="MBP0440075.1"/>
    <property type="molecule type" value="Genomic_DNA"/>
</dbReference>
<comment type="caution">
    <text evidence="6">The sequence shown here is derived from an EMBL/GenBank/DDBJ whole genome shotgun (WGS) entry which is preliminary data.</text>
</comment>
<evidence type="ECO:0000256" key="2">
    <source>
        <dbReference type="ARBA" id="ARBA00034247"/>
    </source>
</evidence>
<dbReference type="SMART" id="SM00267">
    <property type="entry name" value="GGDEF"/>
    <property type="match status" value="1"/>
</dbReference>
<dbReference type="PANTHER" id="PTHR45138:SF9">
    <property type="entry name" value="DIGUANYLATE CYCLASE DGCM-RELATED"/>
    <property type="match status" value="1"/>
</dbReference>
<keyword evidence="4" id="KW-0812">Transmembrane</keyword>
<feature type="transmembrane region" description="Helical" evidence="4">
    <location>
        <begin position="136"/>
        <end position="157"/>
    </location>
</feature>
<dbReference type="Proteomes" id="UP000666240">
    <property type="component" value="Unassembled WGS sequence"/>
</dbReference>
<keyword evidence="6" id="KW-0808">Transferase</keyword>
<evidence type="ECO:0000313" key="7">
    <source>
        <dbReference type="Proteomes" id="UP000666240"/>
    </source>
</evidence>
<reference evidence="6" key="1">
    <citation type="submission" date="2021-03" db="EMBL/GenBank/DDBJ databases">
        <title>Genome sequencing and assembly of Tianweitania sediminis.</title>
        <authorList>
            <person name="Chhetri G."/>
        </authorList>
    </citation>
    <scope>NUCLEOTIDE SEQUENCE</scope>
    <source>
        <strain evidence="6">Z8</strain>
    </source>
</reference>
<keyword evidence="6" id="KW-0548">Nucleotidyltransferase</keyword>
<dbReference type="PANTHER" id="PTHR45138">
    <property type="entry name" value="REGULATORY COMPONENTS OF SENSORY TRANSDUCTION SYSTEM"/>
    <property type="match status" value="1"/>
</dbReference>
<dbReference type="AlphaFoldDB" id="A0A8J7R108"/>
<feature type="transmembrane region" description="Helical" evidence="4">
    <location>
        <begin position="107"/>
        <end position="124"/>
    </location>
</feature>
<dbReference type="InterPro" id="IPR050469">
    <property type="entry name" value="Diguanylate_Cyclase"/>
</dbReference>
<dbReference type="SUPFAM" id="SSF55073">
    <property type="entry name" value="Nucleotide cyclase"/>
    <property type="match status" value="1"/>
</dbReference>
<proteinExistence type="predicted"/>
<comment type="catalytic activity">
    <reaction evidence="2">
        <text>2 GTP = 3',3'-c-di-GMP + 2 diphosphate</text>
        <dbReference type="Rhea" id="RHEA:24898"/>
        <dbReference type="ChEBI" id="CHEBI:33019"/>
        <dbReference type="ChEBI" id="CHEBI:37565"/>
        <dbReference type="ChEBI" id="CHEBI:58805"/>
        <dbReference type="EC" id="2.7.7.65"/>
    </reaction>
</comment>
<dbReference type="InterPro" id="IPR029787">
    <property type="entry name" value="Nucleotide_cyclase"/>
</dbReference>
<dbReference type="InterPro" id="IPR000160">
    <property type="entry name" value="GGDEF_dom"/>
</dbReference>
<evidence type="ECO:0000256" key="3">
    <source>
        <dbReference type="SAM" id="MobiDB-lite"/>
    </source>
</evidence>
<dbReference type="InterPro" id="IPR043128">
    <property type="entry name" value="Rev_trsase/Diguanyl_cyclase"/>
</dbReference>
<dbReference type="PROSITE" id="PS50887">
    <property type="entry name" value="GGDEF"/>
    <property type="match status" value="1"/>
</dbReference>
<gene>
    <name evidence="6" type="ORF">J5Y06_15565</name>
</gene>
<feature type="domain" description="GGDEF" evidence="5">
    <location>
        <begin position="294"/>
        <end position="429"/>
    </location>
</feature>
<evidence type="ECO:0000313" key="6">
    <source>
        <dbReference type="EMBL" id="MBP0440075.1"/>
    </source>
</evidence>
<dbReference type="RefSeq" id="WP_209336110.1">
    <property type="nucleotide sequence ID" value="NZ_JAGIYY010000005.1"/>
</dbReference>
<dbReference type="GO" id="GO:0052621">
    <property type="term" value="F:diguanylate cyclase activity"/>
    <property type="evidence" value="ECO:0007669"/>
    <property type="project" value="UniProtKB-EC"/>
</dbReference>
<name>A0A8J7R108_9HYPH</name>
<organism evidence="6 7">
    <name type="scientific">Tianweitania sediminis</name>
    <dbReference type="NCBI Taxonomy" id="1502156"/>
    <lineage>
        <taxon>Bacteria</taxon>
        <taxon>Pseudomonadati</taxon>
        <taxon>Pseudomonadota</taxon>
        <taxon>Alphaproteobacteria</taxon>
        <taxon>Hyphomicrobiales</taxon>
        <taxon>Phyllobacteriaceae</taxon>
        <taxon>Tianweitania</taxon>
    </lineage>
</organism>
<feature type="region of interest" description="Disordered" evidence="3">
    <location>
        <begin position="1"/>
        <end position="25"/>
    </location>
</feature>
<dbReference type="FunFam" id="3.30.70.270:FF:000001">
    <property type="entry name" value="Diguanylate cyclase domain protein"/>
    <property type="match status" value="1"/>
</dbReference>